<feature type="region of interest" description="Disordered" evidence="6">
    <location>
        <begin position="304"/>
        <end position="327"/>
    </location>
</feature>
<evidence type="ECO:0000256" key="6">
    <source>
        <dbReference type="SAM" id="MobiDB-lite"/>
    </source>
</evidence>
<dbReference type="AlphaFoldDB" id="A0A804JRF6"/>
<keyword evidence="2" id="KW-0805">Transcription regulation</keyword>
<evidence type="ECO:0000313" key="9">
    <source>
        <dbReference type="EnsemblPlants" id="Ma07_p02720.1"/>
    </source>
</evidence>
<dbReference type="PANTHER" id="PTHR31072">
    <property type="entry name" value="TRANSCRIPTION FACTOR TCP4-RELATED"/>
    <property type="match status" value="1"/>
</dbReference>
<reference evidence="9" key="2">
    <citation type="submission" date="2021-05" db="UniProtKB">
        <authorList>
            <consortium name="EnsemblPlants"/>
        </authorList>
    </citation>
    <scope>IDENTIFICATION</scope>
    <source>
        <strain evidence="9">subsp. malaccensis</strain>
    </source>
</reference>
<keyword evidence="3" id="KW-0238">DNA-binding</keyword>
<keyword evidence="4" id="KW-0804">Transcription</keyword>
<dbReference type="KEGG" id="mus:103990808"/>
<keyword evidence="5" id="KW-0539">Nucleus</keyword>
<dbReference type="InterPro" id="IPR005333">
    <property type="entry name" value="Transcription_factor_TCP"/>
</dbReference>
<dbReference type="InterPro" id="IPR017887">
    <property type="entry name" value="TF_TCP_subgr"/>
</dbReference>
<dbReference type="EMBL" id="HG996473">
    <property type="protein sequence ID" value="CAG1855433.1"/>
    <property type="molecule type" value="Genomic_DNA"/>
</dbReference>
<feature type="region of interest" description="Disordered" evidence="6">
    <location>
        <begin position="1"/>
        <end position="49"/>
    </location>
</feature>
<dbReference type="Gramene" id="Ma07_t02720.1">
    <property type="protein sequence ID" value="Ma07_p02720.1"/>
    <property type="gene ID" value="Ma07_g02720"/>
</dbReference>
<dbReference type="PROSITE" id="PS51369">
    <property type="entry name" value="TCP"/>
    <property type="match status" value="1"/>
</dbReference>
<dbReference type="EnsemblPlants" id="Ma07_t02720.1">
    <property type="protein sequence ID" value="Ma07_p02720.1"/>
    <property type="gene ID" value="Ma07_g02720"/>
</dbReference>
<dbReference type="GO" id="GO:0003700">
    <property type="term" value="F:DNA-binding transcription factor activity"/>
    <property type="evidence" value="ECO:0000318"/>
    <property type="project" value="GO_Central"/>
</dbReference>
<organism evidence="9 10">
    <name type="scientific">Musa acuminata subsp. malaccensis</name>
    <name type="common">Wild banana</name>
    <name type="synonym">Musa malaccensis</name>
    <dbReference type="NCBI Taxonomy" id="214687"/>
    <lineage>
        <taxon>Eukaryota</taxon>
        <taxon>Viridiplantae</taxon>
        <taxon>Streptophyta</taxon>
        <taxon>Embryophyta</taxon>
        <taxon>Tracheophyta</taxon>
        <taxon>Spermatophyta</taxon>
        <taxon>Magnoliopsida</taxon>
        <taxon>Liliopsida</taxon>
        <taxon>Zingiberales</taxon>
        <taxon>Musaceae</taxon>
        <taxon>Musa</taxon>
    </lineage>
</organism>
<keyword evidence="10" id="KW-1185">Reference proteome</keyword>
<proteinExistence type="predicted"/>
<evidence type="ECO:0000313" key="10">
    <source>
        <dbReference type="Proteomes" id="UP000012960"/>
    </source>
</evidence>
<protein>
    <submittedName>
        <fullName evidence="8">(wild Malaysian banana) hypothetical protein</fullName>
    </submittedName>
</protein>
<evidence type="ECO:0000259" key="7">
    <source>
        <dbReference type="PROSITE" id="PS51369"/>
    </source>
</evidence>
<feature type="compositionally biased region" description="Basic and acidic residues" evidence="6">
    <location>
        <begin position="1"/>
        <end position="14"/>
    </location>
</feature>
<dbReference type="OMA" id="MRENKVG"/>
<dbReference type="PANTHER" id="PTHR31072:SF4">
    <property type="entry name" value="TRANSCRIPTION FACTOR TCP20"/>
    <property type="match status" value="1"/>
</dbReference>
<gene>
    <name evidence="8" type="ORF">GSMUA_52050.1</name>
</gene>
<sequence length="327" mass="34298">MDRKSCAKLPRDVPKFQQTLCLPQGDKKEPTTAADSVASAERRDLLPSAALGGRELQVAAAREKDEQRRQLAPRRSSNKDRHTKVDGRGRRIRMPALCAARIFQLTRELGHKSDGETVQWLLQQAEPSIIAATGTGTIPASALAAASTGAVYSHLGASVPAGLHQKLDEMGQRAAAAVQPNWAAVGAAGLPRSHPGLWPTPVCGFDSGFMRPSAAASSSSNNVGAGGGDASIGSFVQRTGLHGLELAGSNLSAMSFASMLGGHGQQLPGLELGLSQDGRIGVWNLEAMGQIYQQMEPGRLVAGANGAGQWQQQQTHQSDDSSQGSEQ</sequence>
<accession>A0A804JRF6</accession>
<feature type="domain" description="TCP" evidence="7">
    <location>
        <begin position="78"/>
        <end position="132"/>
    </location>
</feature>
<dbReference type="OrthoDB" id="1911901at2759"/>
<name>A0A804JRF6_MUSAM</name>
<dbReference type="Pfam" id="PF03634">
    <property type="entry name" value="TCP"/>
    <property type="match status" value="1"/>
</dbReference>
<dbReference type="GO" id="GO:0043565">
    <property type="term" value="F:sequence-specific DNA binding"/>
    <property type="evidence" value="ECO:0000318"/>
    <property type="project" value="GO_Central"/>
</dbReference>
<evidence type="ECO:0000256" key="4">
    <source>
        <dbReference type="ARBA" id="ARBA00023163"/>
    </source>
</evidence>
<feature type="compositionally biased region" description="Basic and acidic residues" evidence="6">
    <location>
        <begin position="77"/>
        <end position="89"/>
    </location>
</feature>
<dbReference type="Proteomes" id="UP000012960">
    <property type="component" value="Unplaced"/>
</dbReference>
<dbReference type="GO" id="GO:0005634">
    <property type="term" value="C:nucleus"/>
    <property type="evidence" value="ECO:0000318"/>
    <property type="project" value="GO_Central"/>
</dbReference>
<evidence type="ECO:0000256" key="2">
    <source>
        <dbReference type="ARBA" id="ARBA00023015"/>
    </source>
</evidence>
<dbReference type="FunCoup" id="A0A804JRF6">
    <property type="interactions" value="4076"/>
</dbReference>
<dbReference type="InParanoid" id="A0A804JRF6"/>
<feature type="region of interest" description="Disordered" evidence="6">
    <location>
        <begin position="61"/>
        <end position="90"/>
    </location>
</feature>
<evidence type="ECO:0000313" key="8">
    <source>
        <dbReference type="EMBL" id="CAG1855433.1"/>
    </source>
</evidence>
<reference evidence="8" key="1">
    <citation type="submission" date="2021-03" db="EMBL/GenBank/DDBJ databases">
        <authorList>
            <consortium name="Genoscope - CEA"/>
            <person name="William W."/>
        </authorList>
    </citation>
    <scope>NUCLEOTIDE SEQUENCE</scope>
    <source>
        <strain evidence="8">Doubled-haploid Pahang</strain>
    </source>
</reference>
<evidence type="ECO:0000256" key="5">
    <source>
        <dbReference type="ARBA" id="ARBA00023242"/>
    </source>
</evidence>
<comment type="subcellular location">
    <subcellularLocation>
        <location evidence="1">Nucleus</location>
    </subcellularLocation>
</comment>
<evidence type="ECO:0000256" key="1">
    <source>
        <dbReference type="ARBA" id="ARBA00004123"/>
    </source>
</evidence>
<evidence type="ECO:0000256" key="3">
    <source>
        <dbReference type="ARBA" id="ARBA00023125"/>
    </source>
</evidence>